<sequence length="452" mass="51557">MIVLVFLLWMMAAILFLTNPKNEETRWASAIALFGGFGGLGVMLGIGPDRPELILWIDAIATSWGHYLTPYAIWMFGVVFSGVFRTNSHLKRILRNVFFLIPVFYMYSIDQIYPEFKTHYVILAYWTVPYVMGTNILMIYSTFRETRPAIKKNKIFTCIVILPVNTFALVTNIILEALGIKDIWFYNPLVIAFQFVIFGYLIIRYGFLDVKIRFERQHRDTTMKAVASGTALLNHTIKNEIAKIDFLVSQLKEHNLTEKANESIELALNSTQHVLELSARIQSKLDVMNLKESQFWLSDNIESTLALLQPYLNSNVQVIKQYEVDVKVHGDPIHIQETLLNIIKNALEAMGNDGSLLVKLYKTRRKVYIDITDSGKGIPKDKLDQVLNPFFSTKGTKGNYGLGLTYSYNVMQKHGGDISIKSKVDQGTTFTLSLPARRVLEINEQFNIDGRS</sequence>
<keyword evidence="6" id="KW-0418">Kinase</keyword>
<dbReference type="GO" id="GO:0000160">
    <property type="term" value="P:phosphorelay signal transduction system"/>
    <property type="evidence" value="ECO:0007669"/>
    <property type="project" value="UniProtKB-KW"/>
</dbReference>
<dbReference type="Pfam" id="PF02518">
    <property type="entry name" value="HATPase_c"/>
    <property type="match status" value="1"/>
</dbReference>
<dbReference type="AlphaFoldDB" id="A0A1S9TGT6"/>
<feature type="transmembrane region" description="Helical" evidence="9">
    <location>
        <begin position="93"/>
        <end position="109"/>
    </location>
</feature>
<dbReference type="EC" id="2.7.13.3" evidence="2"/>
<feature type="transmembrane region" description="Helical" evidence="9">
    <location>
        <begin position="27"/>
        <end position="46"/>
    </location>
</feature>
<feature type="transmembrane region" description="Helical" evidence="9">
    <location>
        <begin position="155"/>
        <end position="178"/>
    </location>
</feature>
<name>A0A1S9TGT6_BACCE</name>
<keyword evidence="9" id="KW-0472">Membrane</keyword>
<comment type="catalytic activity">
    <reaction evidence="1">
        <text>ATP + protein L-histidine = ADP + protein N-phospho-L-histidine.</text>
        <dbReference type="EC" id="2.7.13.3"/>
    </reaction>
</comment>
<evidence type="ECO:0000256" key="5">
    <source>
        <dbReference type="ARBA" id="ARBA00022741"/>
    </source>
</evidence>
<dbReference type="SUPFAM" id="SSF55874">
    <property type="entry name" value="ATPase domain of HSP90 chaperone/DNA topoisomerase II/histidine kinase"/>
    <property type="match status" value="1"/>
</dbReference>
<evidence type="ECO:0000313" key="12">
    <source>
        <dbReference type="Proteomes" id="UP000190906"/>
    </source>
</evidence>
<dbReference type="GO" id="GO:0005524">
    <property type="term" value="F:ATP binding"/>
    <property type="evidence" value="ECO:0007669"/>
    <property type="project" value="UniProtKB-KW"/>
</dbReference>
<evidence type="ECO:0000256" key="4">
    <source>
        <dbReference type="ARBA" id="ARBA00022679"/>
    </source>
</evidence>
<protein>
    <recommendedName>
        <fullName evidence="2">histidine kinase</fullName>
        <ecNumber evidence="2">2.7.13.3</ecNumber>
    </recommendedName>
</protein>
<evidence type="ECO:0000256" key="1">
    <source>
        <dbReference type="ARBA" id="ARBA00000085"/>
    </source>
</evidence>
<feature type="domain" description="Histidine kinase" evidence="10">
    <location>
        <begin position="232"/>
        <end position="438"/>
    </location>
</feature>
<evidence type="ECO:0000256" key="9">
    <source>
        <dbReference type="SAM" id="Phobius"/>
    </source>
</evidence>
<keyword evidence="9" id="KW-1133">Transmembrane helix</keyword>
<accession>A0A1S9TGT6</accession>
<dbReference type="GO" id="GO:0004673">
    <property type="term" value="F:protein histidine kinase activity"/>
    <property type="evidence" value="ECO:0007669"/>
    <property type="project" value="UniProtKB-EC"/>
</dbReference>
<dbReference type="PROSITE" id="PS50109">
    <property type="entry name" value="HIS_KIN"/>
    <property type="match status" value="1"/>
</dbReference>
<reference evidence="11 12" key="1">
    <citation type="submission" date="2017-01" db="EMBL/GenBank/DDBJ databases">
        <title>Bacillus cereus isolates.</title>
        <authorList>
            <person name="Beno S.M."/>
        </authorList>
    </citation>
    <scope>NUCLEOTIDE SEQUENCE [LARGE SCALE GENOMIC DNA]</scope>
    <source>
        <strain evidence="11 12">FSL H8-0485</strain>
    </source>
</reference>
<dbReference type="PANTHER" id="PTHR43065">
    <property type="entry name" value="SENSOR HISTIDINE KINASE"/>
    <property type="match status" value="1"/>
</dbReference>
<dbReference type="PRINTS" id="PR00344">
    <property type="entry name" value="BCTRLSENSOR"/>
</dbReference>
<evidence type="ECO:0000256" key="6">
    <source>
        <dbReference type="ARBA" id="ARBA00022777"/>
    </source>
</evidence>
<dbReference type="SMART" id="SM00387">
    <property type="entry name" value="HATPase_c"/>
    <property type="match status" value="1"/>
</dbReference>
<feature type="transmembrane region" description="Helical" evidence="9">
    <location>
        <begin position="184"/>
        <end position="203"/>
    </location>
</feature>
<keyword evidence="4" id="KW-0808">Transferase</keyword>
<dbReference type="RefSeq" id="WP_078205650.1">
    <property type="nucleotide sequence ID" value="NZ_JBBCKU010000020.1"/>
</dbReference>
<organism evidence="11 12">
    <name type="scientific">Bacillus cereus</name>
    <dbReference type="NCBI Taxonomy" id="1396"/>
    <lineage>
        <taxon>Bacteria</taxon>
        <taxon>Bacillati</taxon>
        <taxon>Bacillota</taxon>
        <taxon>Bacilli</taxon>
        <taxon>Bacillales</taxon>
        <taxon>Bacillaceae</taxon>
        <taxon>Bacillus</taxon>
        <taxon>Bacillus cereus group</taxon>
    </lineage>
</organism>
<gene>
    <name evidence="11" type="ORF">BW897_29415</name>
</gene>
<evidence type="ECO:0000256" key="8">
    <source>
        <dbReference type="ARBA" id="ARBA00023012"/>
    </source>
</evidence>
<evidence type="ECO:0000256" key="2">
    <source>
        <dbReference type="ARBA" id="ARBA00012438"/>
    </source>
</evidence>
<evidence type="ECO:0000313" key="11">
    <source>
        <dbReference type="EMBL" id="OOR09140.1"/>
    </source>
</evidence>
<dbReference type="InterPro" id="IPR003594">
    <property type="entry name" value="HATPase_dom"/>
</dbReference>
<dbReference type="PANTHER" id="PTHR43065:SF10">
    <property type="entry name" value="PEROXIDE STRESS-ACTIVATED HISTIDINE KINASE MAK3"/>
    <property type="match status" value="1"/>
</dbReference>
<feature type="transmembrane region" description="Helical" evidence="9">
    <location>
        <begin position="121"/>
        <end position="143"/>
    </location>
</feature>
<keyword evidence="8" id="KW-0902">Two-component regulatory system</keyword>
<keyword evidence="3" id="KW-0597">Phosphoprotein</keyword>
<dbReference type="Proteomes" id="UP000190906">
    <property type="component" value="Unassembled WGS sequence"/>
</dbReference>
<keyword evidence="5" id="KW-0547">Nucleotide-binding</keyword>
<dbReference type="InterPro" id="IPR036890">
    <property type="entry name" value="HATPase_C_sf"/>
</dbReference>
<keyword evidence="9" id="KW-0812">Transmembrane</keyword>
<dbReference type="Gene3D" id="3.30.565.10">
    <property type="entry name" value="Histidine kinase-like ATPase, C-terminal domain"/>
    <property type="match status" value="1"/>
</dbReference>
<dbReference type="InterPro" id="IPR004358">
    <property type="entry name" value="Sig_transdc_His_kin-like_C"/>
</dbReference>
<dbReference type="InterPro" id="IPR005467">
    <property type="entry name" value="His_kinase_dom"/>
</dbReference>
<keyword evidence="7 11" id="KW-0067">ATP-binding</keyword>
<evidence type="ECO:0000256" key="7">
    <source>
        <dbReference type="ARBA" id="ARBA00022840"/>
    </source>
</evidence>
<comment type="caution">
    <text evidence="11">The sequence shown here is derived from an EMBL/GenBank/DDBJ whole genome shotgun (WGS) entry which is preliminary data.</text>
</comment>
<evidence type="ECO:0000259" key="10">
    <source>
        <dbReference type="PROSITE" id="PS50109"/>
    </source>
</evidence>
<proteinExistence type="predicted"/>
<dbReference type="EMBL" id="MUAJ01000058">
    <property type="protein sequence ID" value="OOR09140.1"/>
    <property type="molecule type" value="Genomic_DNA"/>
</dbReference>
<evidence type="ECO:0000256" key="3">
    <source>
        <dbReference type="ARBA" id="ARBA00022553"/>
    </source>
</evidence>